<dbReference type="OrthoDB" id="8573660at2759"/>
<dbReference type="CDD" id="cd06265">
    <property type="entry name" value="RNase_A_canonical"/>
    <property type="match status" value="1"/>
</dbReference>
<reference evidence="7" key="3">
    <citation type="submission" date="2025-09" db="UniProtKB">
        <authorList>
            <consortium name="Ensembl"/>
        </authorList>
    </citation>
    <scope>IDENTIFICATION</scope>
</reference>
<dbReference type="PANTHER" id="PTHR11437">
    <property type="entry name" value="RIBONUCLEASE"/>
    <property type="match status" value="1"/>
</dbReference>
<evidence type="ECO:0000256" key="3">
    <source>
        <dbReference type="ARBA" id="ARBA00022525"/>
    </source>
</evidence>
<dbReference type="PANTHER" id="PTHR11437:SF10">
    <property type="entry name" value="ANGIOGENIN-RELATED"/>
    <property type="match status" value="1"/>
</dbReference>
<dbReference type="InterPro" id="IPR001427">
    <property type="entry name" value="RNaseA"/>
</dbReference>
<evidence type="ECO:0000256" key="2">
    <source>
        <dbReference type="ARBA" id="ARBA00005600"/>
    </source>
</evidence>
<dbReference type="InterPro" id="IPR023412">
    <property type="entry name" value="RNaseA_domain"/>
</dbReference>
<dbReference type="Proteomes" id="UP000694397">
    <property type="component" value="Chromosome 13"/>
</dbReference>
<evidence type="ECO:0000256" key="5">
    <source>
        <dbReference type="SAM" id="MobiDB-lite"/>
    </source>
</evidence>
<comment type="subcellular location">
    <subcellularLocation>
        <location evidence="1">Secreted</location>
    </subcellularLocation>
</comment>
<evidence type="ECO:0000256" key="4">
    <source>
        <dbReference type="ARBA" id="ARBA00023157"/>
    </source>
</evidence>
<name>A0A8C9RBG5_SCLFO</name>
<proteinExistence type="inferred from homology"/>
<dbReference type="SMART" id="SM00092">
    <property type="entry name" value="RNAse_Pc"/>
    <property type="match status" value="1"/>
</dbReference>
<keyword evidence="4" id="KW-1015">Disulfide bond</keyword>
<dbReference type="Ensembl" id="ENSSFOT00015012715.2">
    <property type="protein sequence ID" value="ENSSFOP00015012557.2"/>
    <property type="gene ID" value="ENSSFOG00015008105.2"/>
</dbReference>
<evidence type="ECO:0000259" key="6">
    <source>
        <dbReference type="SMART" id="SM00092"/>
    </source>
</evidence>
<keyword evidence="3" id="KW-0964">Secreted</keyword>
<dbReference type="SUPFAM" id="SSF54076">
    <property type="entry name" value="RNase A-like"/>
    <property type="match status" value="1"/>
</dbReference>
<dbReference type="GeneTree" id="ENSGT00940000157645"/>
<dbReference type="Pfam" id="PF00074">
    <property type="entry name" value="RnaseA"/>
    <property type="match status" value="1"/>
</dbReference>
<dbReference type="GO" id="GO:0004540">
    <property type="term" value="F:RNA nuclease activity"/>
    <property type="evidence" value="ECO:0007669"/>
    <property type="project" value="TreeGrafter"/>
</dbReference>
<evidence type="ECO:0000313" key="8">
    <source>
        <dbReference type="Proteomes" id="UP000694397"/>
    </source>
</evidence>
<keyword evidence="8" id="KW-1185">Reference proteome</keyword>
<accession>A0A8C9RBG5</accession>
<dbReference type="GO" id="GO:0003676">
    <property type="term" value="F:nucleic acid binding"/>
    <property type="evidence" value="ECO:0007669"/>
    <property type="project" value="InterPro"/>
</dbReference>
<dbReference type="GO" id="GO:0050830">
    <property type="term" value="P:defense response to Gram-positive bacterium"/>
    <property type="evidence" value="ECO:0007669"/>
    <property type="project" value="TreeGrafter"/>
</dbReference>
<evidence type="ECO:0000256" key="1">
    <source>
        <dbReference type="ARBA" id="ARBA00004613"/>
    </source>
</evidence>
<dbReference type="AlphaFoldDB" id="A0A8C9RBG5"/>
<reference evidence="7" key="2">
    <citation type="submission" date="2025-08" db="UniProtKB">
        <authorList>
            <consortium name="Ensembl"/>
        </authorList>
    </citation>
    <scope>IDENTIFICATION</scope>
</reference>
<comment type="similarity">
    <text evidence="2">Belongs to the pancreatic ribonuclease family.</text>
</comment>
<sequence>MEWRPILGVSNPLPALRPEETKYEKFLRQHYDFKNQHGCTTEMRRREIFNKKDNTCKEVNSFIVSSTTNQIKAICDKAGTHHGAGNLYKSNQPFPVITCKLKKGTYRNDCEYNDGKKSSRYLIIGCEDKLPVHYEDGRKTGGGRDTPRTGRQSIARHPKRDSNH</sequence>
<feature type="region of interest" description="Disordered" evidence="5">
    <location>
        <begin position="135"/>
        <end position="164"/>
    </location>
</feature>
<evidence type="ECO:0000313" key="7">
    <source>
        <dbReference type="Ensembl" id="ENSSFOP00015012557.2"/>
    </source>
</evidence>
<dbReference type="Gene3D" id="3.10.130.10">
    <property type="entry name" value="Ribonuclease A-like domain"/>
    <property type="match status" value="1"/>
</dbReference>
<protein>
    <submittedName>
        <fullName evidence="7">Ribonuclease like 3</fullName>
    </submittedName>
</protein>
<feature type="compositionally biased region" description="Basic residues" evidence="5">
    <location>
        <begin position="154"/>
        <end position="164"/>
    </location>
</feature>
<reference evidence="7 8" key="1">
    <citation type="submission" date="2019-04" db="EMBL/GenBank/DDBJ databases">
        <authorList>
            <consortium name="Wellcome Sanger Institute Data Sharing"/>
        </authorList>
    </citation>
    <scope>NUCLEOTIDE SEQUENCE [LARGE SCALE GENOMIC DNA]</scope>
</reference>
<feature type="domain" description="Ribonuclease A-domain" evidence="6">
    <location>
        <begin position="19"/>
        <end position="138"/>
    </location>
</feature>
<dbReference type="InterPro" id="IPR036816">
    <property type="entry name" value="RNaseA-like_dom_sf"/>
</dbReference>
<organism evidence="7 8">
    <name type="scientific">Scleropages formosus</name>
    <name type="common">Asian bonytongue</name>
    <name type="synonym">Osteoglossum formosum</name>
    <dbReference type="NCBI Taxonomy" id="113540"/>
    <lineage>
        <taxon>Eukaryota</taxon>
        <taxon>Metazoa</taxon>
        <taxon>Chordata</taxon>
        <taxon>Craniata</taxon>
        <taxon>Vertebrata</taxon>
        <taxon>Euteleostomi</taxon>
        <taxon>Actinopterygii</taxon>
        <taxon>Neopterygii</taxon>
        <taxon>Teleostei</taxon>
        <taxon>Osteoglossocephala</taxon>
        <taxon>Osteoglossomorpha</taxon>
        <taxon>Osteoglossiformes</taxon>
        <taxon>Osteoglossidae</taxon>
        <taxon>Scleropages</taxon>
    </lineage>
</organism>
<dbReference type="GO" id="GO:0005576">
    <property type="term" value="C:extracellular region"/>
    <property type="evidence" value="ECO:0007669"/>
    <property type="project" value="UniProtKB-SubCell"/>
</dbReference>